<protein>
    <submittedName>
        <fullName evidence="1">Uncharacterized protein</fullName>
    </submittedName>
</protein>
<evidence type="ECO:0000313" key="2">
    <source>
        <dbReference type="Proteomes" id="UP000189800"/>
    </source>
</evidence>
<comment type="caution">
    <text evidence="1">The sequence shown here is derived from an EMBL/GenBank/DDBJ whole genome shotgun (WGS) entry which is preliminary data.</text>
</comment>
<dbReference type="EMBL" id="MUYU01000050">
    <property type="protein sequence ID" value="OOS19703.1"/>
    <property type="molecule type" value="Genomic_DNA"/>
</dbReference>
<dbReference type="Proteomes" id="UP000189800">
    <property type="component" value="Unassembled WGS sequence"/>
</dbReference>
<keyword evidence="2" id="KW-1185">Reference proteome</keyword>
<sequence>MIIMKLIAEFPDYLDVQEMLKKDNIPCFCKVGRKAEIILDYGRKNLYGELFGWNETDVCSLCPAGAGGEYVYYNQAMITINKISNNEYDVISLKMFDGYTGWCDIIINGEYATIPEYKE</sequence>
<organism evidence="1 2">
    <name type="scientific">Moraxella pluranimalium</name>
    <dbReference type="NCBI Taxonomy" id="470453"/>
    <lineage>
        <taxon>Bacteria</taxon>
        <taxon>Pseudomonadati</taxon>
        <taxon>Pseudomonadota</taxon>
        <taxon>Gammaproteobacteria</taxon>
        <taxon>Moraxellales</taxon>
        <taxon>Moraxellaceae</taxon>
        <taxon>Moraxella</taxon>
    </lineage>
</organism>
<evidence type="ECO:0000313" key="1">
    <source>
        <dbReference type="EMBL" id="OOS19703.1"/>
    </source>
</evidence>
<dbReference type="AlphaFoldDB" id="A0A1T0CBK7"/>
<name>A0A1T0CBK7_9GAMM</name>
<gene>
    <name evidence="1" type="ORF">B0680_10690</name>
</gene>
<proteinExistence type="predicted"/>
<accession>A0A1T0CBK7</accession>
<reference evidence="1 2" key="1">
    <citation type="submission" date="2017-02" db="EMBL/GenBank/DDBJ databases">
        <title>Draft genome sequence of Moraxella pluranimalium CCUG 54913T type strain.</title>
        <authorList>
            <person name="Salva-Serra F."/>
            <person name="Engstrom-Jakobsson H."/>
            <person name="Thorell K."/>
            <person name="Jaen-Luchoro D."/>
            <person name="Gonzales-Siles L."/>
            <person name="Karlsson R."/>
            <person name="Yazdan S."/>
            <person name="Boulund F."/>
            <person name="Johnning A."/>
            <person name="Engstrand L."/>
            <person name="Kristiansson E."/>
            <person name="Moore E."/>
        </authorList>
    </citation>
    <scope>NUCLEOTIDE SEQUENCE [LARGE SCALE GENOMIC DNA]</scope>
    <source>
        <strain evidence="1 2">CCUG 54913</strain>
    </source>
</reference>